<evidence type="ECO:0000313" key="2">
    <source>
        <dbReference type="EMBL" id="TDO52804.1"/>
    </source>
</evidence>
<feature type="region of interest" description="Disordered" evidence="1">
    <location>
        <begin position="1"/>
        <end position="37"/>
    </location>
</feature>
<dbReference type="Proteomes" id="UP000295388">
    <property type="component" value="Unassembled WGS sequence"/>
</dbReference>
<reference evidence="2 3" key="1">
    <citation type="submission" date="2019-03" db="EMBL/GenBank/DDBJ databases">
        <title>Genomic Encyclopedia of Type Strains, Phase III (KMG-III): the genomes of soil and plant-associated and newly described type strains.</title>
        <authorList>
            <person name="Whitman W."/>
        </authorList>
    </citation>
    <scope>NUCLEOTIDE SEQUENCE [LARGE SCALE GENOMIC DNA]</scope>
    <source>
        <strain evidence="2 3">VKM Ac-2527</strain>
    </source>
</reference>
<dbReference type="EMBL" id="SNWQ01000002">
    <property type="protein sequence ID" value="TDO52804.1"/>
    <property type="molecule type" value="Genomic_DNA"/>
</dbReference>
<comment type="caution">
    <text evidence="2">The sequence shown here is derived from an EMBL/GenBank/DDBJ whole genome shotgun (WGS) entry which is preliminary data.</text>
</comment>
<name>A0A4R6KMI3_9ACTN</name>
<accession>A0A4R6KMI3</accession>
<evidence type="ECO:0000313" key="3">
    <source>
        <dbReference type="Proteomes" id="UP000295388"/>
    </source>
</evidence>
<protein>
    <submittedName>
        <fullName evidence="2">Uncharacterized protein</fullName>
    </submittedName>
</protein>
<keyword evidence="3" id="KW-1185">Reference proteome</keyword>
<proteinExistence type="predicted"/>
<sequence>MTPPPTATTTRPTTRPPAHEHAPRQLALPRPNPWPLAHERAPRQRALLLLAPRYVPVSASELLGARKRGGR</sequence>
<dbReference type="AlphaFoldDB" id="A0A4R6KMI3"/>
<gene>
    <name evidence="2" type="ORF">EV643_102646</name>
</gene>
<organism evidence="2 3">
    <name type="scientific">Kribbella caucasensis</name>
    <dbReference type="NCBI Taxonomy" id="2512215"/>
    <lineage>
        <taxon>Bacteria</taxon>
        <taxon>Bacillati</taxon>
        <taxon>Actinomycetota</taxon>
        <taxon>Actinomycetes</taxon>
        <taxon>Propionibacteriales</taxon>
        <taxon>Kribbellaceae</taxon>
        <taxon>Kribbella</taxon>
    </lineage>
</organism>
<evidence type="ECO:0000256" key="1">
    <source>
        <dbReference type="SAM" id="MobiDB-lite"/>
    </source>
</evidence>